<evidence type="ECO:0000313" key="6">
    <source>
        <dbReference type="Proteomes" id="UP001296104"/>
    </source>
</evidence>
<keyword evidence="3" id="KW-0576">Peroxisome</keyword>
<dbReference type="PANTHER" id="PTHR12652:SF25">
    <property type="entry name" value="MICROBODY (PEROXISOME) PROLIFERATION PROTEIN PEROXIN 11C (EUROFUNG)"/>
    <property type="match status" value="1"/>
</dbReference>
<dbReference type="AlphaFoldDB" id="A0AAI8YTR6"/>
<name>A0AAI8YTR6_9PEZI</name>
<evidence type="ECO:0008006" key="7">
    <source>
        <dbReference type="Google" id="ProtNLM"/>
    </source>
</evidence>
<evidence type="ECO:0000256" key="2">
    <source>
        <dbReference type="ARBA" id="ARBA00023136"/>
    </source>
</evidence>
<dbReference type="PANTHER" id="PTHR12652">
    <property type="entry name" value="PEROXISOMAL BIOGENESIS FACTOR 11"/>
    <property type="match status" value="1"/>
</dbReference>
<dbReference type="InterPro" id="IPR008733">
    <property type="entry name" value="PEX11"/>
</dbReference>
<comment type="caution">
    <text evidence="5">The sequence shown here is derived from an EMBL/GenBank/DDBJ whole genome shotgun (WGS) entry which is preliminary data.</text>
</comment>
<comment type="subcellular location">
    <subcellularLocation>
        <location evidence="4">Peroxisome membrane</location>
    </subcellularLocation>
</comment>
<dbReference type="Pfam" id="PF05648">
    <property type="entry name" value="PEX11"/>
    <property type="match status" value="1"/>
</dbReference>
<dbReference type="GO" id="GO:0016559">
    <property type="term" value="P:peroxisome fission"/>
    <property type="evidence" value="ECO:0007669"/>
    <property type="project" value="InterPro"/>
</dbReference>
<proteinExistence type="predicted"/>
<keyword evidence="6" id="KW-1185">Reference proteome</keyword>
<evidence type="ECO:0000256" key="3">
    <source>
        <dbReference type="ARBA" id="ARBA00023140"/>
    </source>
</evidence>
<dbReference type="Proteomes" id="UP001296104">
    <property type="component" value="Unassembled WGS sequence"/>
</dbReference>
<keyword evidence="2" id="KW-0472">Membrane</keyword>
<organism evidence="5 6">
    <name type="scientific">Lecanosticta acicola</name>
    <dbReference type="NCBI Taxonomy" id="111012"/>
    <lineage>
        <taxon>Eukaryota</taxon>
        <taxon>Fungi</taxon>
        <taxon>Dikarya</taxon>
        <taxon>Ascomycota</taxon>
        <taxon>Pezizomycotina</taxon>
        <taxon>Dothideomycetes</taxon>
        <taxon>Dothideomycetidae</taxon>
        <taxon>Mycosphaerellales</taxon>
        <taxon>Mycosphaerellaceae</taxon>
        <taxon>Lecanosticta</taxon>
    </lineage>
</organism>
<evidence type="ECO:0000256" key="4">
    <source>
        <dbReference type="ARBA" id="ARBA00046271"/>
    </source>
</evidence>
<dbReference type="GO" id="GO:0005778">
    <property type="term" value="C:peroxisomal membrane"/>
    <property type="evidence" value="ECO:0007669"/>
    <property type="project" value="UniProtKB-SubCell"/>
</dbReference>
<evidence type="ECO:0000313" key="5">
    <source>
        <dbReference type="EMBL" id="CAK3862628.1"/>
    </source>
</evidence>
<reference evidence="5" key="1">
    <citation type="submission" date="2023-11" db="EMBL/GenBank/DDBJ databases">
        <authorList>
            <person name="Alioto T."/>
            <person name="Alioto T."/>
            <person name="Gomez Garrido J."/>
        </authorList>
    </citation>
    <scope>NUCLEOTIDE SEQUENCE</scope>
</reference>
<sequence>MASPTRALMNNLKPFLASTTHRTDIILSHTSRLLSTTSGVNSLLTTLFFTLTFLHAQLTRLLSARYESLALSIASRASETLLPGETLIATIQPPHLTLASWCAAVKAAGDTVEDGWILMRLFGLFGVYSGARKVYVEGKRDPVIKSLVWAKILARAGFQVLENGAFLVRRGVLRGEKWTARERGLWVWSGRLWLADTVLELLRLARVRQLKYNEDFGAEEVDEDEKDKKDFSIQSRALEKRWWRSLYINLGWLPPTFHLSFYDEERSPVSEGWVGFSGMVPGLIALQDAWRETA</sequence>
<accession>A0AAI8YTR6</accession>
<evidence type="ECO:0000256" key="1">
    <source>
        <dbReference type="ARBA" id="ARBA00022593"/>
    </source>
</evidence>
<keyword evidence="1" id="KW-0962">Peroxisome biogenesis</keyword>
<dbReference type="EMBL" id="CAVMBE010000007">
    <property type="protein sequence ID" value="CAK3862628.1"/>
    <property type="molecule type" value="Genomic_DNA"/>
</dbReference>
<gene>
    <name evidence="5" type="ORF">LECACI_7A001844</name>
</gene>
<protein>
    <recommendedName>
        <fullName evidence="7">Peroxin 11C</fullName>
    </recommendedName>
</protein>